<keyword evidence="7" id="KW-0406">Ion transport</keyword>
<evidence type="ECO:0000256" key="4">
    <source>
        <dbReference type="ARBA" id="ARBA00022496"/>
    </source>
</evidence>
<comment type="function">
    <text evidence="11">Iron-storage protein.</text>
</comment>
<keyword evidence="2 9" id="KW-0409">Iron storage</keyword>
<feature type="binding site" evidence="10">
    <location>
        <position position="51"/>
    </location>
    <ligand>
        <name>Fe cation</name>
        <dbReference type="ChEBI" id="CHEBI:24875"/>
        <label>1</label>
    </ligand>
</feature>
<feature type="binding site" evidence="10">
    <location>
        <position position="94"/>
    </location>
    <ligand>
        <name>Fe cation</name>
        <dbReference type="ChEBI" id="CHEBI:24875"/>
        <label>2</label>
    </ligand>
</feature>
<dbReference type="PANTHER" id="PTHR30295">
    <property type="entry name" value="BACTERIOFERRITIN"/>
    <property type="match status" value="1"/>
</dbReference>
<organism evidence="13 14">
    <name type="scientific">Rivihabitans pingtungensis</name>
    <dbReference type="NCBI Taxonomy" id="1054498"/>
    <lineage>
        <taxon>Bacteria</taxon>
        <taxon>Pseudomonadati</taxon>
        <taxon>Pseudomonadota</taxon>
        <taxon>Betaproteobacteria</taxon>
        <taxon>Neisseriales</taxon>
        <taxon>Aquaspirillaceae</taxon>
        <taxon>Rivihabitans</taxon>
    </lineage>
</organism>
<evidence type="ECO:0000313" key="13">
    <source>
        <dbReference type="EMBL" id="PXX78326.1"/>
    </source>
</evidence>
<dbReference type="NCBIfam" id="TIGR00754">
    <property type="entry name" value="bfr"/>
    <property type="match status" value="1"/>
</dbReference>
<feature type="domain" description="Ferritin-like diiron" evidence="12">
    <location>
        <begin position="1"/>
        <end position="146"/>
    </location>
</feature>
<dbReference type="GO" id="GO:0020037">
    <property type="term" value="F:heme binding"/>
    <property type="evidence" value="ECO:0007669"/>
    <property type="project" value="TreeGrafter"/>
</dbReference>
<evidence type="ECO:0000256" key="8">
    <source>
        <dbReference type="ARBA" id="ARBA00036243"/>
    </source>
</evidence>
<dbReference type="PANTHER" id="PTHR30295:SF9">
    <property type="entry name" value="BACTERIOFERRITIN"/>
    <property type="match status" value="1"/>
</dbReference>
<dbReference type="RefSeq" id="WP_110391029.1">
    <property type="nucleotide sequence ID" value="NZ_CALCOA010000102.1"/>
</dbReference>
<dbReference type="GO" id="GO:0006826">
    <property type="term" value="P:iron ion transport"/>
    <property type="evidence" value="ECO:0007669"/>
    <property type="project" value="UniProtKB-KW"/>
</dbReference>
<comment type="caution">
    <text evidence="13">The sequence shown here is derived from an EMBL/GenBank/DDBJ whole genome shotgun (WGS) entry which is preliminary data.</text>
</comment>
<dbReference type="AlphaFoldDB" id="A0A318KRQ3"/>
<keyword evidence="14" id="KW-1185">Reference proteome</keyword>
<sequence>MKGDNTIIDILNELLAGELTAVDQYLIHGEMYADMGLHALAEKTIHESEHERQHARALIQRILFLEGTPNLAKREPLHVGQTVPEMLQADLDVEYKVDAALKQAIAACEAAQDYVSRDMLQVQLEDTEMDHAYFLEKQLRLIKLVTLPNYLQSQMGSGSPT</sequence>
<evidence type="ECO:0000256" key="10">
    <source>
        <dbReference type="PIRSR" id="PIRSR002560-1"/>
    </source>
</evidence>
<evidence type="ECO:0000256" key="2">
    <source>
        <dbReference type="ARBA" id="ARBA00022434"/>
    </source>
</evidence>
<feature type="binding site" evidence="10">
    <location>
        <position position="128"/>
    </location>
    <ligand>
        <name>Fe cation</name>
        <dbReference type="ChEBI" id="CHEBI:24875"/>
        <label>1</label>
    </ligand>
</feature>
<protein>
    <recommendedName>
        <fullName evidence="9 11">Bacterioferritin</fullName>
    </recommendedName>
</protein>
<keyword evidence="6 9" id="KW-0408">Iron</keyword>
<feature type="binding site" evidence="10">
    <location>
        <position position="54"/>
    </location>
    <ligand>
        <name>Fe cation</name>
        <dbReference type="ChEBI" id="CHEBI:24875"/>
        <label>1</label>
    </ligand>
</feature>
<comment type="similarity">
    <text evidence="1 9 11">Belongs to the bacterioferritin family.</text>
</comment>
<feature type="binding site" evidence="10">
    <location>
        <position position="46"/>
    </location>
    <ligand>
        <name>Fe cation</name>
        <dbReference type="ChEBI" id="CHEBI:24875"/>
        <label>3</label>
    </ligand>
</feature>
<feature type="binding site" evidence="10">
    <location>
        <position position="18"/>
    </location>
    <ligand>
        <name>Fe cation</name>
        <dbReference type="ChEBI" id="CHEBI:24875"/>
        <label>1</label>
    </ligand>
</feature>
<dbReference type="InterPro" id="IPR008331">
    <property type="entry name" value="Ferritin_DPS_dom"/>
</dbReference>
<dbReference type="InterPro" id="IPR002024">
    <property type="entry name" value="Bacterioferritin"/>
</dbReference>
<dbReference type="GO" id="GO:0006879">
    <property type="term" value="P:intracellular iron ion homeostasis"/>
    <property type="evidence" value="ECO:0007669"/>
    <property type="project" value="UniProtKB-KW"/>
</dbReference>
<evidence type="ECO:0000259" key="12">
    <source>
        <dbReference type="PROSITE" id="PS50905"/>
    </source>
</evidence>
<evidence type="ECO:0000256" key="9">
    <source>
        <dbReference type="PIRNR" id="PIRNR002560"/>
    </source>
</evidence>
<dbReference type="CDD" id="cd00907">
    <property type="entry name" value="Bacterioferritin"/>
    <property type="match status" value="1"/>
</dbReference>
<dbReference type="PROSITE" id="PS00549">
    <property type="entry name" value="BACTERIOFERRITIN"/>
    <property type="match status" value="1"/>
</dbReference>
<keyword evidence="4" id="KW-0410">Iron transport</keyword>
<evidence type="ECO:0000256" key="11">
    <source>
        <dbReference type="RuleBase" id="RU000623"/>
    </source>
</evidence>
<evidence type="ECO:0000256" key="3">
    <source>
        <dbReference type="ARBA" id="ARBA00022448"/>
    </source>
</evidence>
<accession>A0A318KRQ3</accession>
<dbReference type="Pfam" id="PF00210">
    <property type="entry name" value="Ferritin"/>
    <property type="match status" value="1"/>
</dbReference>
<dbReference type="OrthoDB" id="9800505at2"/>
<keyword evidence="5" id="KW-0560">Oxidoreductase</keyword>
<feature type="binding site" evidence="10">
    <location>
        <position position="128"/>
    </location>
    <ligand>
        <name>Fe cation</name>
        <dbReference type="ChEBI" id="CHEBI:24875"/>
        <label>2</label>
    </ligand>
</feature>
<keyword evidence="3" id="KW-0813">Transport</keyword>
<evidence type="ECO:0000256" key="7">
    <source>
        <dbReference type="ARBA" id="ARBA00023065"/>
    </source>
</evidence>
<evidence type="ECO:0000256" key="5">
    <source>
        <dbReference type="ARBA" id="ARBA00023002"/>
    </source>
</evidence>
<dbReference type="InterPro" id="IPR009078">
    <property type="entry name" value="Ferritin-like_SF"/>
</dbReference>
<dbReference type="SUPFAM" id="SSF47240">
    <property type="entry name" value="Ferritin-like"/>
    <property type="match status" value="1"/>
</dbReference>
<comment type="catalytic activity">
    <reaction evidence="8">
        <text>Fe(2+)(in) = Fe(2+)(out)</text>
        <dbReference type="Rhea" id="RHEA:28486"/>
        <dbReference type="ChEBI" id="CHEBI:29033"/>
    </reaction>
</comment>
<dbReference type="PROSITE" id="PS50905">
    <property type="entry name" value="FERRITIN_LIKE"/>
    <property type="match status" value="1"/>
</dbReference>
<feature type="binding site" evidence="10">
    <location>
        <position position="131"/>
    </location>
    <ligand>
        <name>Fe cation</name>
        <dbReference type="ChEBI" id="CHEBI:24875"/>
        <label>2</label>
    </ligand>
</feature>
<evidence type="ECO:0000313" key="14">
    <source>
        <dbReference type="Proteomes" id="UP000247555"/>
    </source>
</evidence>
<dbReference type="Gene3D" id="1.20.1260.10">
    <property type="match status" value="1"/>
</dbReference>
<dbReference type="EMBL" id="QJKI01000012">
    <property type="protein sequence ID" value="PXX78326.1"/>
    <property type="molecule type" value="Genomic_DNA"/>
</dbReference>
<dbReference type="PRINTS" id="PR00601">
    <property type="entry name" value="BACFERRITIN"/>
</dbReference>
<dbReference type="InterPro" id="IPR009040">
    <property type="entry name" value="Ferritin-like_diiron"/>
</dbReference>
<gene>
    <name evidence="13" type="ORF">DFR34_11245</name>
</gene>
<dbReference type="PIRSF" id="PIRSF002560">
    <property type="entry name" value="Bacterioferritin"/>
    <property type="match status" value="1"/>
</dbReference>
<evidence type="ECO:0000256" key="6">
    <source>
        <dbReference type="ARBA" id="ARBA00023004"/>
    </source>
</evidence>
<proteinExistence type="inferred from homology"/>
<keyword evidence="9 10" id="KW-0479">Metal-binding</keyword>
<keyword evidence="11" id="KW-0349">Heme</keyword>
<dbReference type="GO" id="GO:0008199">
    <property type="term" value="F:ferric iron binding"/>
    <property type="evidence" value="ECO:0007669"/>
    <property type="project" value="InterPro"/>
</dbReference>
<evidence type="ECO:0000256" key="1">
    <source>
        <dbReference type="ARBA" id="ARBA00008093"/>
    </source>
</evidence>
<dbReference type="GO" id="GO:0005829">
    <property type="term" value="C:cytosol"/>
    <property type="evidence" value="ECO:0007669"/>
    <property type="project" value="TreeGrafter"/>
</dbReference>
<feature type="binding site" evidence="10">
    <location>
        <position position="51"/>
    </location>
    <ligand>
        <name>Fe cation</name>
        <dbReference type="ChEBI" id="CHEBI:24875"/>
        <label>2</label>
    </ligand>
</feature>
<dbReference type="GO" id="GO:0004322">
    <property type="term" value="F:ferroxidase activity"/>
    <property type="evidence" value="ECO:0007669"/>
    <property type="project" value="TreeGrafter"/>
</dbReference>
<dbReference type="InterPro" id="IPR012347">
    <property type="entry name" value="Ferritin-like"/>
</dbReference>
<reference evidence="13 14" key="1">
    <citation type="submission" date="2018-05" db="EMBL/GenBank/DDBJ databases">
        <title>Genomic Encyclopedia of Type Strains, Phase IV (KMG-IV): sequencing the most valuable type-strain genomes for metagenomic binning, comparative biology and taxonomic classification.</title>
        <authorList>
            <person name="Goeker M."/>
        </authorList>
    </citation>
    <scope>NUCLEOTIDE SEQUENCE [LARGE SCALE GENOMIC DNA]</scope>
    <source>
        <strain evidence="13 14">DSM 29661</strain>
    </source>
</reference>
<dbReference type="Proteomes" id="UP000247555">
    <property type="component" value="Unassembled WGS sequence"/>
</dbReference>
<name>A0A318KRQ3_9NEIS</name>